<feature type="transmembrane region" description="Helical" evidence="10">
    <location>
        <begin position="78"/>
        <end position="100"/>
    </location>
</feature>
<evidence type="ECO:0000256" key="3">
    <source>
        <dbReference type="ARBA" id="ARBA00011276"/>
    </source>
</evidence>
<feature type="transmembrane region" description="Helical" evidence="10">
    <location>
        <begin position="120"/>
        <end position="144"/>
    </location>
</feature>
<evidence type="ECO:0000256" key="1">
    <source>
        <dbReference type="ARBA" id="ARBA00004477"/>
    </source>
</evidence>
<evidence type="ECO:0000256" key="5">
    <source>
        <dbReference type="ARBA" id="ARBA00022692"/>
    </source>
</evidence>
<evidence type="ECO:0000313" key="12">
    <source>
        <dbReference type="WBParaSite" id="SSTP_0000206200.1"/>
    </source>
</evidence>
<protein>
    <recommendedName>
        <fullName evidence="4 9">ER membrane protein complex subunit 4</fullName>
    </recommendedName>
</protein>
<dbReference type="InterPro" id="IPR009445">
    <property type="entry name" value="TMEM85/Emc4"/>
</dbReference>
<proteinExistence type="inferred from homology"/>
<dbReference type="WBParaSite" id="TCONS_00006409.p1">
    <property type="protein sequence ID" value="TCONS_00006409.p1"/>
    <property type="gene ID" value="XLOC_004560"/>
</dbReference>
<evidence type="ECO:0000256" key="8">
    <source>
        <dbReference type="ARBA" id="ARBA00023136"/>
    </source>
</evidence>
<keyword evidence="11" id="KW-1185">Reference proteome</keyword>
<dbReference type="AlphaFoldDB" id="A0A0K0DXU7"/>
<evidence type="ECO:0000256" key="9">
    <source>
        <dbReference type="PIRNR" id="PIRNR017207"/>
    </source>
</evidence>
<dbReference type="GO" id="GO:0005789">
    <property type="term" value="C:endoplasmic reticulum membrane"/>
    <property type="evidence" value="ECO:0007669"/>
    <property type="project" value="UniProtKB-SubCell"/>
</dbReference>
<dbReference type="STRING" id="6248.A0A0K0DXU7"/>
<keyword evidence="5 10" id="KW-0812">Transmembrane</keyword>
<evidence type="ECO:0000256" key="4">
    <source>
        <dbReference type="ARBA" id="ARBA00020820"/>
    </source>
</evidence>
<evidence type="ECO:0000256" key="2">
    <source>
        <dbReference type="ARBA" id="ARBA00007715"/>
    </source>
</evidence>
<evidence type="ECO:0000256" key="10">
    <source>
        <dbReference type="SAM" id="Phobius"/>
    </source>
</evidence>
<evidence type="ECO:0000256" key="6">
    <source>
        <dbReference type="ARBA" id="ARBA00022824"/>
    </source>
</evidence>
<reference evidence="12" key="1">
    <citation type="submission" date="2015-08" db="UniProtKB">
        <authorList>
            <consortium name="WormBaseParasite"/>
        </authorList>
    </citation>
    <scope>IDENTIFICATION</scope>
</reference>
<dbReference type="WBParaSite" id="SSTP_0000206200.1">
    <property type="protein sequence ID" value="SSTP_0000206200.1"/>
    <property type="gene ID" value="SSTP_0000206200"/>
</dbReference>
<comment type="similarity">
    <text evidence="2 9">Belongs to the EMC4 family.</text>
</comment>
<evidence type="ECO:0000256" key="7">
    <source>
        <dbReference type="ARBA" id="ARBA00022989"/>
    </source>
</evidence>
<dbReference type="PANTHER" id="PTHR19315">
    <property type="entry name" value="ER MEMBRANE PROTEIN COMPLEX SUBUNIT 4"/>
    <property type="match status" value="1"/>
</dbReference>
<sequence>MTSKKDNQNSLNRWKLDFTSCKNNNKYTNPPGFNPRIIACQSGETLTTDNKEQQQHLLTKRSWDMALQPIKTIPMNLFMMYMTGNAISIIPLMMVGSMFWKNIQAIVTVNSTFKVLEEQMSGSIVLNKIVYIIGNLLGILLAMYKCNSMGLLPNGTSDWLDFMEHPEPLQSSTWSGVILI</sequence>
<accession>A0A0K0DXU7</accession>
<comment type="subcellular location">
    <subcellularLocation>
        <location evidence="1">Endoplasmic reticulum membrane</location>
        <topology evidence="1">Multi-pass membrane protein</topology>
    </subcellularLocation>
</comment>
<organism evidence="12">
    <name type="scientific">Strongyloides stercoralis</name>
    <name type="common">Threadworm</name>
    <dbReference type="NCBI Taxonomy" id="6248"/>
    <lineage>
        <taxon>Eukaryota</taxon>
        <taxon>Metazoa</taxon>
        <taxon>Ecdysozoa</taxon>
        <taxon>Nematoda</taxon>
        <taxon>Chromadorea</taxon>
        <taxon>Rhabditida</taxon>
        <taxon>Tylenchina</taxon>
        <taxon>Panagrolaimomorpha</taxon>
        <taxon>Strongyloidoidea</taxon>
        <taxon>Strongyloididae</taxon>
        <taxon>Strongyloides</taxon>
    </lineage>
</organism>
<dbReference type="PIRSF" id="PIRSF017207">
    <property type="entry name" value="UCP017207_TM-p85"/>
    <property type="match status" value="1"/>
</dbReference>
<dbReference type="Proteomes" id="UP000035681">
    <property type="component" value="Unplaced"/>
</dbReference>
<name>A0A0K0DXU7_STRER</name>
<keyword evidence="6" id="KW-0256">Endoplasmic reticulum</keyword>
<keyword evidence="7 10" id="KW-1133">Transmembrane helix</keyword>
<comment type="subunit">
    <text evidence="3">Component of the ER membrane protein complex (EMC).</text>
</comment>
<keyword evidence="8 9" id="KW-0472">Membrane</keyword>
<evidence type="ECO:0000313" key="11">
    <source>
        <dbReference type="Proteomes" id="UP000035681"/>
    </source>
</evidence>
<dbReference type="Pfam" id="PF06417">
    <property type="entry name" value="EMC4"/>
    <property type="match status" value="1"/>
</dbReference>